<dbReference type="InterPro" id="IPR051286">
    <property type="entry name" value="JAK"/>
</dbReference>
<dbReference type="InterPro" id="IPR000980">
    <property type="entry name" value="SH2"/>
</dbReference>
<dbReference type="SUPFAM" id="SSF47031">
    <property type="entry name" value="Second domain of FERM"/>
    <property type="match status" value="1"/>
</dbReference>
<dbReference type="InterPro" id="IPR000719">
    <property type="entry name" value="Prot_kinase_dom"/>
</dbReference>
<dbReference type="CDD" id="cd14473">
    <property type="entry name" value="FERM_B-lobe"/>
    <property type="match status" value="1"/>
</dbReference>
<keyword evidence="11" id="KW-0829">Tyrosine-protein kinase</keyword>
<keyword evidence="10" id="KW-0472">Membrane</keyword>
<dbReference type="InterPro" id="IPR019749">
    <property type="entry name" value="Band_41_domain"/>
</dbReference>
<dbReference type="GO" id="GO:0048468">
    <property type="term" value="P:cell development"/>
    <property type="evidence" value="ECO:0007669"/>
    <property type="project" value="UniProtKB-ARBA"/>
</dbReference>
<evidence type="ECO:0000256" key="13">
    <source>
        <dbReference type="ARBA" id="ARBA00051245"/>
    </source>
</evidence>
<evidence type="ECO:0000259" key="17">
    <source>
        <dbReference type="PROSITE" id="PS50057"/>
    </source>
</evidence>
<feature type="domain" description="FERM" evidence="17">
    <location>
        <begin position="71"/>
        <end position="396"/>
    </location>
</feature>
<keyword evidence="6 14" id="KW-0547">Nucleotide-binding</keyword>
<evidence type="ECO:0000256" key="2">
    <source>
        <dbReference type="ARBA" id="ARBA00011903"/>
    </source>
</evidence>
<reference evidence="18" key="1">
    <citation type="submission" date="2013-07" db="EMBL/GenBank/DDBJ databases">
        <authorList>
            <person name="Geib S."/>
        </authorList>
    </citation>
    <scope>NUCLEOTIDE SEQUENCE</scope>
</reference>
<dbReference type="InterPro" id="IPR008266">
    <property type="entry name" value="Tyr_kinase_AS"/>
</dbReference>
<dbReference type="InterPro" id="IPR000299">
    <property type="entry name" value="FERM_domain"/>
</dbReference>
<dbReference type="Pfam" id="PF21990">
    <property type="entry name" value="SH2_1"/>
    <property type="match status" value="1"/>
</dbReference>
<evidence type="ECO:0000256" key="10">
    <source>
        <dbReference type="ARBA" id="ARBA00023136"/>
    </source>
</evidence>
<dbReference type="InterPro" id="IPR035963">
    <property type="entry name" value="FERM_2"/>
</dbReference>
<dbReference type="GO" id="GO:0007259">
    <property type="term" value="P:cell surface receptor signaling pathway via JAK-STAT"/>
    <property type="evidence" value="ECO:0007669"/>
    <property type="project" value="TreeGrafter"/>
</dbReference>
<evidence type="ECO:0000256" key="12">
    <source>
        <dbReference type="ARBA" id="ARBA00051243"/>
    </source>
</evidence>
<dbReference type="InterPro" id="IPR020635">
    <property type="entry name" value="Tyr_kinase_cat_dom"/>
</dbReference>
<keyword evidence="7 18" id="KW-0418">Kinase</keyword>
<sequence>MIRLLGEKLEVSQWIMNQASNTSGTTNTTITLLDTNSASFSMGGRSSIHSNGSISNSDHTDISSATMPTQTLLKIFNYKDNIDNEFSNLTLCEDICLSISRQLKILPTTRLLFGLRVMDSGNEWAAPGHELRPGVRYCFRMRFKVPNMDTQLKNLDKQAYEYLYWQIRHDILHEKIPEIRHPERKDNVMGFAVMHMCIDLQSKSSEGERLASNYRREVIENIENKYKEYLPHTLLREHRYFVKSKIRATFKSVRDKKIGFTEFKFYYIDEVCKLAPNYLMEFYFVAVEYIPNDDPISVQATTGKMGNNSGIQRVYAKLDTHDHPEPGLKISLKKDNWTLLAKLEDIYAIYIKNEVEAYLEIIELPRSYFMQFSSKYELESFVTYIGGYLRLTSKWSKDICNDFPTPSLKFLRETKCHGPIGGAYSFDKLRKMSEKRPTCIIRQCEKEYDVYFVDINTQRSVKGRFAGNIVTTKITFQNKKWILHSTEGLKEYESLKDLKNSISTEMLCIPQSEYEQAPLLHICLPKNLHPKEADTELSKSVLQKGKVQIFDRGNDLRWYENTQRSADNGKIIIMQGDWVQQPAYKDVKVTLKIFSEESDLKDFTSLTHFCNQIYSAQFLKLYGVTLTRPYTMAMEYAHYGPLDKLLRKNKNKISFSMLIDIAFDLVRGIGYLREKKFYHGSIRCSNMFVTKFDANNNKIQTKIGDPGLRRPYTYEDLPWIPQEYYNNLNAVHGDNCVDAWAFATTLWEIFAYGKSPLEELGCGGNIHEMGEKLQTNRTQRYGGILPQPSKDCPDKIYHIMLDGWQTDAHRRFDCVDIFGILQHFEKRLPVYESDSDFYDHNENNEDDDVSLNYSEAPSSPQNHNRFDDVIMSVVIQLPNGKVIVDKRLGEGHYGVVYSGTINCKNKPIEKVAVKTLKTTANVKDFIRESKIMTGLEHENVVKIKCFVEKPIFYIIMEYVSGGSFNDFLIAQKQDLTNRMLLHYAHDIAKGMNYLAEKKIIHRDLATRNILIESDRLKISDFGLAQFANSDGYYIVQSRRDIPIKWYSPEAILYNKFSVYTDVWSFGVTMFETFSRGGEPNLIDNRELSKDEFLSQLQSGKRLKKPEGCPQIVYDKLMRECWREEPRMRPNFAELLVSIRSIMEEQGETI</sequence>
<dbReference type="GO" id="GO:0035556">
    <property type="term" value="P:intracellular signal transduction"/>
    <property type="evidence" value="ECO:0007669"/>
    <property type="project" value="TreeGrafter"/>
</dbReference>
<dbReference type="SUPFAM" id="SSF56112">
    <property type="entry name" value="Protein kinase-like (PK-like)"/>
    <property type="match status" value="2"/>
</dbReference>
<evidence type="ECO:0000313" key="18">
    <source>
        <dbReference type="EMBL" id="JAB95958.1"/>
    </source>
</evidence>
<dbReference type="InterPro" id="IPR019748">
    <property type="entry name" value="FERM_central"/>
</dbReference>
<dbReference type="PROSITE" id="PS00109">
    <property type="entry name" value="PROTEIN_KINASE_TYR"/>
    <property type="match status" value="1"/>
</dbReference>
<dbReference type="GO" id="GO:0071944">
    <property type="term" value="C:cell periphery"/>
    <property type="evidence" value="ECO:0007669"/>
    <property type="project" value="UniProtKB-ARBA"/>
</dbReference>
<dbReference type="EMBL" id="GAMC01010599">
    <property type="protein sequence ID" value="JAB95956.1"/>
    <property type="molecule type" value="mRNA"/>
</dbReference>
<evidence type="ECO:0000256" key="15">
    <source>
        <dbReference type="SAM" id="MobiDB-lite"/>
    </source>
</evidence>
<dbReference type="GO" id="GO:0050793">
    <property type="term" value="P:regulation of developmental process"/>
    <property type="evidence" value="ECO:0007669"/>
    <property type="project" value="UniProtKB-ARBA"/>
</dbReference>
<evidence type="ECO:0000256" key="7">
    <source>
        <dbReference type="ARBA" id="ARBA00022777"/>
    </source>
</evidence>
<evidence type="ECO:0000256" key="9">
    <source>
        <dbReference type="ARBA" id="ARBA00022999"/>
    </source>
</evidence>
<dbReference type="EC" id="2.7.10.2" evidence="2"/>
<dbReference type="GO" id="GO:0004715">
    <property type="term" value="F:non-membrane spanning protein tyrosine kinase activity"/>
    <property type="evidence" value="ECO:0007669"/>
    <property type="project" value="UniProtKB-EC"/>
</dbReference>
<dbReference type="PANTHER" id="PTHR45807:SF7">
    <property type="entry name" value="TYROSINE-PROTEIN KINASE HOPSCOTCH"/>
    <property type="match status" value="1"/>
</dbReference>
<dbReference type="SMART" id="SM00219">
    <property type="entry name" value="TyrKc"/>
    <property type="match status" value="1"/>
</dbReference>
<comment type="catalytic activity">
    <reaction evidence="13">
        <text>L-tyrosyl-[protein] + ATP = O-phospho-L-tyrosyl-[protein] + ADP + H(+)</text>
        <dbReference type="Rhea" id="RHEA:10596"/>
        <dbReference type="Rhea" id="RHEA-COMP:10136"/>
        <dbReference type="Rhea" id="RHEA-COMP:20101"/>
        <dbReference type="ChEBI" id="CHEBI:15378"/>
        <dbReference type="ChEBI" id="CHEBI:30616"/>
        <dbReference type="ChEBI" id="CHEBI:46858"/>
        <dbReference type="ChEBI" id="CHEBI:61978"/>
        <dbReference type="ChEBI" id="CHEBI:456216"/>
        <dbReference type="EC" id="2.7.10.2"/>
    </reaction>
</comment>
<gene>
    <name evidence="18" type="primary">JAK</name>
</gene>
<evidence type="ECO:0000256" key="14">
    <source>
        <dbReference type="PROSITE-ProRule" id="PRU10141"/>
    </source>
</evidence>
<dbReference type="CDD" id="cd00192">
    <property type="entry name" value="PTKc"/>
    <property type="match status" value="1"/>
</dbReference>
<dbReference type="GO" id="GO:0030182">
    <property type="term" value="P:neuron differentiation"/>
    <property type="evidence" value="ECO:0007669"/>
    <property type="project" value="UniProtKB-ARBA"/>
</dbReference>
<dbReference type="Pfam" id="PF07714">
    <property type="entry name" value="PK_Tyr_Ser-Thr"/>
    <property type="match status" value="2"/>
</dbReference>
<evidence type="ECO:0000256" key="3">
    <source>
        <dbReference type="ARBA" id="ARBA00022553"/>
    </source>
</evidence>
<dbReference type="PROSITE" id="PS50057">
    <property type="entry name" value="FERM_3"/>
    <property type="match status" value="1"/>
</dbReference>
<dbReference type="GO" id="GO:0005524">
    <property type="term" value="F:ATP binding"/>
    <property type="evidence" value="ECO:0007669"/>
    <property type="project" value="UniProtKB-UniRule"/>
</dbReference>
<evidence type="ECO:0000256" key="5">
    <source>
        <dbReference type="ARBA" id="ARBA00022737"/>
    </source>
</evidence>
<evidence type="ECO:0000256" key="4">
    <source>
        <dbReference type="ARBA" id="ARBA00022679"/>
    </source>
</evidence>
<dbReference type="GeneID" id="101449606"/>
<dbReference type="FunFam" id="1.10.510.10:FF:001512">
    <property type="entry name" value="Receptor tyrosine-protein kinase erbB-2"/>
    <property type="match status" value="1"/>
</dbReference>
<dbReference type="EMBL" id="GAMC01010597">
    <property type="protein sequence ID" value="JAB95958.1"/>
    <property type="molecule type" value="mRNA"/>
</dbReference>
<comment type="catalytic activity">
    <reaction evidence="12">
        <text>L-tyrosyl-[protein] + ATP = O-phospho-L-tyrosyl-[protein] + ADP + H(+)</text>
        <dbReference type="Rhea" id="RHEA:10596"/>
        <dbReference type="Rhea" id="RHEA-COMP:10136"/>
        <dbReference type="Rhea" id="RHEA-COMP:20101"/>
        <dbReference type="ChEBI" id="CHEBI:15378"/>
        <dbReference type="ChEBI" id="CHEBI:30616"/>
        <dbReference type="ChEBI" id="CHEBI:46858"/>
        <dbReference type="ChEBI" id="CHEBI:61978"/>
        <dbReference type="ChEBI" id="CHEBI:456216"/>
        <dbReference type="EC" id="2.7.10.1"/>
    </reaction>
</comment>
<feature type="compositionally biased region" description="Polar residues" evidence="15">
    <location>
        <begin position="851"/>
        <end position="860"/>
    </location>
</feature>
<dbReference type="PANTHER" id="PTHR45807">
    <property type="entry name" value="TYROSINE-PROTEIN KINASE HOPSCOTCH"/>
    <property type="match status" value="1"/>
</dbReference>
<keyword evidence="4" id="KW-0808">Transferase</keyword>
<feature type="binding site" evidence="14">
    <location>
        <position position="914"/>
    </location>
    <ligand>
        <name>ATP</name>
        <dbReference type="ChEBI" id="CHEBI:30616"/>
    </ligand>
</feature>
<dbReference type="GO" id="GO:0005829">
    <property type="term" value="C:cytosol"/>
    <property type="evidence" value="ECO:0007669"/>
    <property type="project" value="TreeGrafter"/>
</dbReference>
<dbReference type="GO" id="GO:0005126">
    <property type="term" value="F:cytokine receptor binding"/>
    <property type="evidence" value="ECO:0007669"/>
    <property type="project" value="TreeGrafter"/>
</dbReference>
<evidence type="ECO:0000259" key="16">
    <source>
        <dbReference type="PROSITE" id="PS50011"/>
    </source>
</evidence>
<reference evidence="18" key="2">
    <citation type="journal article" date="2014" name="BMC Genomics">
        <title>A genomic perspective to assessing quality of mass-reared SIT flies used in Mediterranean fruit fly (Ceratitis capitata) eradication in California.</title>
        <authorList>
            <person name="Calla B."/>
            <person name="Hall B."/>
            <person name="Hou S."/>
            <person name="Geib S.M."/>
        </authorList>
    </citation>
    <scope>NUCLEOTIDE SEQUENCE</scope>
</reference>
<dbReference type="GO" id="GO:0009887">
    <property type="term" value="P:animal organ morphogenesis"/>
    <property type="evidence" value="ECO:0007669"/>
    <property type="project" value="UniProtKB-ARBA"/>
</dbReference>
<dbReference type="AlphaFoldDB" id="W8BGB9"/>
<dbReference type="PRINTS" id="PR00109">
    <property type="entry name" value="TYRKINASE"/>
</dbReference>
<dbReference type="GO" id="GO:0019221">
    <property type="term" value="P:cytokine-mediated signaling pathway"/>
    <property type="evidence" value="ECO:0007669"/>
    <property type="project" value="TreeGrafter"/>
</dbReference>
<dbReference type="PROSITE" id="PS00107">
    <property type="entry name" value="PROTEIN_KINASE_ATP"/>
    <property type="match status" value="1"/>
</dbReference>
<dbReference type="OrthoDB" id="1915767at2759"/>
<keyword evidence="8 14" id="KW-0067">ATP-binding</keyword>
<keyword evidence="3" id="KW-0597">Phosphoprotein</keyword>
<dbReference type="KEGG" id="ccat:101449606"/>
<dbReference type="GO" id="GO:0012505">
    <property type="term" value="C:endomembrane system"/>
    <property type="evidence" value="ECO:0007669"/>
    <property type="project" value="UniProtKB-SubCell"/>
</dbReference>
<dbReference type="InterPro" id="IPR011009">
    <property type="entry name" value="Kinase-like_dom_sf"/>
</dbReference>
<proteinExistence type="evidence at transcript level"/>
<feature type="domain" description="Protein kinase" evidence="16">
    <location>
        <begin position="544"/>
        <end position="824"/>
    </location>
</feature>
<feature type="domain" description="Protein kinase" evidence="16">
    <location>
        <begin position="882"/>
        <end position="1142"/>
    </location>
</feature>
<dbReference type="PROSITE" id="PS50011">
    <property type="entry name" value="PROTEIN_KINASE_DOM"/>
    <property type="match status" value="2"/>
</dbReference>
<comment type="subcellular location">
    <subcellularLocation>
        <location evidence="1">Endomembrane system</location>
    </subcellularLocation>
</comment>
<dbReference type="GO" id="GO:0004714">
    <property type="term" value="F:transmembrane receptor protein tyrosine kinase activity"/>
    <property type="evidence" value="ECO:0007669"/>
    <property type="project" value="UniProtKB-EC"/>
</dbReference>
<feature type="region of interest" description="Disordered" evidence="15">
    <location>
        <begin position="837"/>
        <end position="860"/>
    </location>
</feature>
<evidence type="ECO:0000256" key="1">
    <source>
        <dbReference type="ARBA" id="ARBA00004308"/>
    </source>
</evidence>
<accession>W8BGB9</accession>
<dbReference type="InterPro" id="IPR017441">
    <property type="entry name" value="Protein_kinase_ATP_BS"/>
</dbReference>
<organism evidence="18">
    <name type="scientific">Ceratitis capitata</name>
    <name type="common">Mediterranean fruit fly</name>
    <name type="synonym">Tephritis capitata</name>
    <dbReference type="NCBI Taxonomy" id="7213"/>
    <lineage>
        <taxon>Eukaryota</taxon>
        <taxon>Metazoa</taxon>
        <taxon>Ecdysozoa</taxon>
        <taxon>Arthropoda</taxon>
        <taxon>Hexapoda</taxon>
        <taxon>Insecta</taxon>
        <taxon>Pterygota</taxon>
        <taxon>Neoptera</taxon>
        <taxon>Endopterygota</taxon>
        <taxon>Diptera</taxon>
        <taxon>Brachycera</taxon>
        <taxon>Muscomorpha</taxon>
        <taxon>Tephritoidea</taxon>
        <taxon>Tephritidae</taxon>
        <taxon>Ceratitis</taxon>
        <taxon>Ceratitis</taxon>
    </lineage>
</organism>
<protein>
    <recommendedName>
        <fullName evidence="2">non-specific protein-tyrosine kinase</fullName>
        <ecNumber evidence="2">2.7.10.2</ecNumber>
    </recommendedName>
</protein>
<dbReference type="Gene3D" id="1.10.510.10">
    <property type="entry name" value="Transferase(Phosphotransferase) domain 1"/>
    <property type="match status" value="2"/>
</dbReference>
<evidence type="ECO:0000256" key="6">
    <source>
        <dbReference type="ARBA" id="ARBA00022741"/>
    </source>
</evidence>
<name>W8BGB9_CERCA</name>
<keyword evidence="9" id="KW-0727">SH2 domain</keyword>
<dbReference type="GO" id="GO:0051130">
    <property type="term" value="P:positive regulation of cellular component organization"/>
    <property type="evidence" value="ECO:0007669"/>
    <property type="project" value="UniProtKB-ARBA"/>
</dbReference>
<keyword evidence="5" id="KW-0677">Repeat</keyword>
<dbReference type="SMART" id="SM00295">
    <property type="entry name" value="B41"/>
    <property type="match status" value="1"/>
</dbReference>
<evidence type="ECO:0000256" key="8">
    <source>
        <dbReference type="ARBA" id="ARBA00022840"/>
    </source>
</evidence>
<dbReference type="InterPro" id="IPR001245">
    <property type="entry name" value="Ser-Thr/Tyr_kinase_cat_dom"/>
</dbReference>
<dbReference type="CTD" id="32080"/>
<evidence type="ECO:0000256" key="11">
    <source>
        <dbReference type="ARBA" id="ARBA00023137"/>
    </source>
</evidence>
<dbReference type="GO" id="GO:0002009">
    <property type="term" value="P:morphogenesis of an epithelium"/>
    <property type="evidence" value="ECO:0007669"/>
    <property type="project" value="UniProtKB-ARBA"/>
</dbReference>